<dbReference type="Gene3D" id="3.40.50.720">
    <property type="entry name" value="NAD(P)-binding Rossmann-like Domain"/>
    <property type="match status" value="1"/>
</dbReference>
<dbReference type="EMBL" id="JALGBI010000003">
    <property type="protein sequence ID" value="MCJ0765817.1"/>
    <property type="molecule type" value="Genomic_DNA"/>
</dbReference>
<evidence type="ECO:0000256" key="1">
    <source>
        <dbReference type="ARBA" id="ARBA00006484"/>
    </source>
</evidence>
<dbReference type="SUPFAM" id="SSF51735">
    <property type="entry name" value="NAD(P)-binding Rossmann-fold domains"/>
    <property type="match status" value="1"/>
</dbReference>
<dbReference type="PANTHER" id="PTHR44196">
    <property type="entry name" value="DEHYDROGENASE/REDUCTASE SDR FAMILY MEMBER 7B"/>
    <property type="match status" value="1"/>
</dbReference>
<dbReference type="PRINTS" id="PR00081">
    <property type="entry name" value="GDHRDH"/>
</dbReference>
<dbReference type="InterPro" id="IPR002347">
    <property type="entry name" value="SDR_fam"/>
</dbReference>
<proteinExistence type="inferred from homology"/>
<dbReference type="GO" id="GO:0016491">
    <property type="term" value="F:oxidoreductase activity"/>
    <property type="evidence" value="ECO:0007669"/>
    <property type="project" value="UniProtKB-KW"/>
</dbReference>
<dbReference type="AlphaFoldDB" id="A0A9X2ARN9"/>
<evidence type="ECO:0000313" key="4">
    <source>
        <dbReference type="Proteomes" id="UP001139447"/>
    </source>
</evidence>
<evidence type="ECO:0000313" key="3">
    <source>
        <dbReference type="EMBL" id="MCJ0765817.1"/>
    </source>
</evidence>
<accession>A0A9X2ARN9</accession>
<dbReference type="InterPro" id="IPR036291">
    <property type="entry name" value="NAD(P)-bd_dom_sf"/>
</dbReference>
<dbReference type="GO" id="GO:0016020">
    <property type="term" value="C:membrane"/>
    <property type="evidence" value="ECO:0007669"/>
    <property type="project" value="TreeGrafter"/>
</dbReference>
<dbReference type="RefSeq" id="WP_243309408.1">
    <property type="nucleotide sequence ID" value="NZ_JALGBI010000003.1"/>
</dbReference>
<name>A0A9X2ARN9_9BURK</name>
<reference evidence="3" key="1">
    <citation type="submission" date="2022-03" db="EMBL/GenBank/DDBJ databases">
        <authorList>
            <person name="Woo C.Y."/>
        </authorList>
    </citation>
    <scope>NUCLEOTIDE SEQUENCE</scope>
    <source>
        <strain evidence="3">CYS-02</strain>
    </source>
</reference>
<protein>
    <submittedName>
        <fullName evidence="3">SDR family NAD(P)-dependent oxidoreductase</fullName>
    </submittedName>
</protein>
<dbReference type="Pfam" id="PF00106">
    <property type="entry name" value="adh_short"/>
    <property type="match status" value="1"/>
</dbReference>
<comment type="similarity">
    <text evidence="1">Belongs to the short-chain dehydrogenases/reductases (SDR) family.</text>
</comment>
<dbReference type="Proteomes" id="UP001139447">
    <property type="component" value="Unassembled WGS sequence"/>
</dbReference>
<evidence type="ECO:0000256" key="2">
    <source>
        <dbReference type="ARBA" id="ARBA00023002"/>
    </source>
</evidence>
<dbReference type="PANTHER" id="PTHR44196:SF1">
    <property type="entry name" value="DEHYDROGENASE_REDUCTASE SDR FAMILY MEMBER 7B"/>
    <property type="match status" value="1"/>
</dbReference>
<gene>
    <name evidence="3" type="ORF">MMF98_21595</name>
</gene>
<keyword evidence="2" id="KW-0560">Oxidoreductase</keyword>
<organism evidence="3 4">
    <name type="scientific">Variovorax terrae</name>
    <dbReference type="NCBI Taxonomy" id="2923278"/>
    <lineage>
        <taxon>Bacteria</taxon>
        <taxon>Pseudomonadati</taxon>
        <taxon>Pseudomonadota</taxon>
        <taxon>Betaproteobacteria</taxon>
        <taxon>Burkholderiales</taxon>
        <taxon>Comamonadaceae</taxon>
        <taxon>Variovorax</taxon>
    </lineage>
</organism>
<sequence>MSLNPRLTDWRDQVVWLVGASRGIGRATASALHARGARVFVSARQAPALDEFTAQHPGAVALPLDVTDAAAVRQAARTLLDLGRLDAVMYCAGHARALRASGFSLDEMLRHQQVNYVGALHVLDAALPHFLAQRAGHLCLLGGAAGYGGLPQGLADGPTRAALINLAEALYADLQARGIGVSLVNPGCAGTPPAVPVTPEQAAQEILRGWARGAFEIDVPRRVTRWIKLRRLLPYGAYFAAVRRAAGR</sequence>
<keyword evidence="4" id="KW-1185">Reference proteome</keyword>
<comment type="caution">
    <text evidence="3">The sequence shown here is derived from an EMBL/GenBank/DDBJ whole genome shotgun (WGS) entry which is preliminary data.</text>
</comment>